<dbReference type="Gene3D" id="2.30.30.40">
    <property type="entry name" value="SH3 Domains"/>
    <property type="match status" value="1"/>
</dbReference>
<feature type="chain" id="PRO_5019351009" evidence="1">
    <location>
        <begin position="22"/>
        <end position="97"/>
    </location>
</feature>
<evidence type="ECO:0000259" key="2">
    <source>
        <dbReference type="Pfam" id="PF08239"/>
    </source>
</evidence>
<dbReference type="Pfam" id="PF08239">
    <property type="entry name" value="SH3_3"/>
    <property type="match status" value="1"/>
</dbReference>
<evidence type="ECO:0000313" key="4">
    <source>
        <dbReference type="Proteomes" id="UP000285908"/>
    </source>
</evidence>
<evidence type="ECO:0000313" key="3">
    <source>
        <dbReference type="EMBL" id="RVV97572.1"/>
    </source>
</evidence>
<accession>A0A438AFV8</accession>
<evidence type="ECO:0000256" key="1">
    <source>
        <dbReference type="SAM" id="SignalP"/>
    </source>
</evidence>
<dbReference type="PROSITE" id="PS51257">
    <property type="entry name" value="PROKAR_LIPOPROTEIN"/>
    <property type="match status" value="1"/>
</dbReference>
<dbReference type="Proteomes" id="UP000285908">
    <property type="component" value="Unassembled WGS sequence"/>
</dbReference>
<gene>
    <name evidence="3" type="ORF">EKE94_13645</name>
</gene>
<dbReference type="OrthoDB" id="8451772at2"/>
<dbReference type="RefSeq" id="WP_127907167.1">
    <property type="nucleotide sequence ID" value="NZ_RQXX01000004.1"/>
</dbReference>
<keyword evidence="4" id="KW-1185">Reference proteome</keyword>
<name>A0A438AFV8_9RHOB</name>
<comment type="caution">
    <text evidence="3">The sequence shown here is derived from an EMBL/GenBank/DDBJ whole genome shotgun (WGS) entry which is preliminary data.</text>
</comment>
<feature type="signal peptide" evidence="1">
    <location>
        <begin position="1"/>
        <end position="21"/>
    </location>
</feature>
<dbReference type="AlphaFoldDB" id="A0A438AFV8"/>
<reference evidence="3 4" key="1">
    <citation type="submission" date="2018-11" db="EMBL/GenBank/DDBJ databases">
        <title>Mesobaculum littorinae gen. nov., sp. nov., isolated from Littorina scabra that represents a novel genus of the order Rhodobacteraceae.</title>
        <authorList>
            <person name="Li F."/>
        </authorList>
    </citation>
    <scope>NUCLEOTIDE SEQUENCE [LARGE SCALE GENOMIC DNA]</scope>
    <source>
        <strain evidence="3 4">M0103</strain>
    </source>
</reference>
<proteinExistence type="predicted"/>
<feature type="domain" description="SH3b" evidence="2">
    <location>
        <begin position="39"/>
        <end position="95"/>
    </location>
</feature>
<dbReference type="EMBL" id="RQXX01000004">
    <property type="protein sequence ID" value="RVV97572.1"/>
    <property type="molecule type" value="Genomic_DNA"/>
</dbReference>
<protein>
    <submittedName>
        <fullName evidence="3">SH3 domain-containing protein</fullName>
    </submittedName>
</protein>
<sequence>MSRPAIAAVTSLLILSACGGAAGFGGRTVVEGTGPDELLKLRAGPGLGYKVILGLPDGTRLNRHDCVTEVGQLWCRVSLEGAPGITGYVSEDYISAL</sequence>
<organism evidence="3 4">
    <name type="scientific">Mesobaculum littorinae</name>
    <dbReference type="NCBI Taxonomy" id="2486419"/>
    <lineage>
        <taxon>Bacteria</taxon>
        <taxon>Pseudomonadati</taxon>
        <taxon>Pseudomonadota</taxon>
        <taxon>Alphaproteobacteria</taxon>
        <taxon>Rhodobacterales</taxon>
        <taxon>Roseobacteraceae</taxon>
        <taxon>Mesobaculum</taxon>
    </lineage>
</organism>
<dbReference type="InterPro" id="IPR003646">
    <property type="entry name" value="SH3-like_bac-type"/>
</dbReference>
<keyword evidence="1" id="KW-0732">Signal</keyword>